<proteinExistence type="predicted"/>
<dbReference type="GO" id="GO:0016787">
    <property type="term" value="F:hydrolase activity"/>
    <property type="evidence" value="ECO:0007669"/>
    <property type="project" value="UniProtKB-KW"/>
</dbReference>
<dbReference type="PANTHER" id="PTHR46825:SF9">
    <property type="entry name" value="BETA-LACTAMASE-RELATED DOMAIN-CONTAINING PROTEIN"/>
    <property type="match status" value="1"/>
</dbReference>
<dbReference type="InterPro" id="IPR050491">
    <property type="entry name" value="AmpC-like"/>
</dbReference>
<feature type="domain" description="Beta-lactamase-related" evidence="2">
    <location>
        <begin position="34"/>
        <end position="354"/>
    </location>
</feature>
<dbReference type="InterPro" id="IPR012338">
    <property type="entry name" value="Beta-lactam/transpept-like"/>
</dbReference>
<dbReference type="PANTHER" id="PTHR46825">
    <property type="entry name" value="D-ALANYL-D-ALANINE-CARBOXYPEPTIDASE/ENDOPEPTIDASE AMPH"/>
    <property type="match status" value="1"/>
</dbReference>
<dbReference type="Pfam" id="PF00144">
    <property type="entry name" value="Beta-lactamase"/>
    <property type="match status" value="1"/>
</dbReference>
<dbReference type="SUPFAM" id="SSF56601">
    <property type="entry name" value="beta-lactamase/transpeptidase-like"/>
    <property type="match status" value="1"/>
</dbReference>
<evidence type="ECO:0000313" key="3">
    <source>
        <dbReference type="EMBL" id="MFC6196977.1"/>
    </source>
</evidence>
<feature type="signal peptide" evidence="1">
    <location>
        <begin position="1"/>
        <end position="26"/>
    </location>
</feature>
<accession>A0ABW1S5P0</accession>
<keyword evidence="4" id="KW-1185">Reference proteome</keyword>
<evidence type="ECO:0000256" key="1">
    <source>
        <dbReference type="SAM" id="SignalP"/>
    </source>
</evidence>
<organism evidence="3 4">
    <name type="scientific">Ponticaulis profundi</name>
    <dbReference type="NCBI Taxonomy" id="2665222"/>
    <lineage>
        <taxon>Bacteria</taxon>
        <taxon>Pseudomonadati</taxon>
        <taxon>Pseudomonadota</taxon>
        <taxon>Alphaproteobacteria</taxon>
        <taxon>Hyphomonadales</taxon>
        <taxon>Hyphomonadaceae</taxon>
        <taxon>Ponticaulis</taxon>
    </lineage>
</organism>
<feature type="chain" id="PRO_5045221094" evidence="1">
    <location>
        <begin position="27"/>
        <end position="372"/>
    </location>
</feature>
<protein>
    <submittedName>
        <fullName evidence="3">Serine hydrolase domain-containing protein</fullName>
        <ecNumber evidence="3">3.-.-.-</ecNumber>
    </submittedName>
</protein>
<dbReference type="EC" id="3.-.-.-" evidence="3"/>
<dbReference type="Gene3D" id="3.40.710.10">
    <property type="entry name" value="DD-peptidase/beta-lactamase superfamily"/>
    <property type="match status" value="1"/>
</dbReference>
<keyword evidence="3" id="KW-0378">Hydrolase</keyword>
<dbReference type="Proteomes" id="UP001596303">
    <property type="component" value="Unassembled WGS sequence"/>
</dbReference>
<dbReference type="EMBL" id="JBHSSW010000003">
    <property type="protein sequence ID" value="MFC6196977.1"/>
    <property type="molecule type" value="Genomic_DNA"/>
</dbReference>
<keyword evidence="1" id="KW-0732">Signal</keyword>
<dbReference type="RefSeq" id="WP_377375135.1">
    <property type="nucleotide sequence ID" value="NZ_JBHSSW010000003.1"/>
</dbReference>
<dbReference type="PROSITE" id="PS51257">
    <property type="entry name" value="PROKAR_LIPOPROTEIN"/>
    <property type="match status" value="1"/>
</dbReference>
<reference evidence="4" key="1">
    <citation type="journal article" date="2019" name="Int. J. Syst. Evol. Microbiol.">
        <title>The Global Catalogue of Microorganisms (GCM) 10K type strain sequencing project: providing services to taxonomists for standard genome sequencing and annotation.</title>
        <authorList>
            <consortium name="The Broad Institute Genomics Platform"/>
            <consortium name="The Broad Institute Genome Sequencing Center for Infectious Disease"/>
            <person name="Wu L."/>
            <person name="Ma J."/>
        </authorList>
    </citation>
    <scope>NUCLEOTIDE SEQUENCE [LARGE SCALE GENOMIC DNA]</scope>
    <source>
        <strain evidence="4">CGMCC-1.15741</strain>
    </source>
</reference>
<sequence>MSLSDRVMQLLATSLTTVLISACATAQTAEPAHLQGPGYVIGLIRSGEPPEFDMHGAADMENDRPISEATVFHIASLSKQITAAALAMAILEDRVSLDDPVSAYIPEAEKYGAELKIAHLLYMTSGLTEYTSVPREAGTPWTTFHYFTVDEAITACLGVEALQFEPGTQWSYSNVNYMLITRILAGIYEQPFAELVQEKIFMPLGMNASLINDDVTTVIPNRANAYTTRSPETVAELRGAGLTIHHGDGLIQIRRNAPHYGGSGVMTSMEDWLKWQSDMLTHEILGEAFWDLMVQTRTFGHDKTNDAFGLVHGEWRGHDMLWYEGGDIDASSFMMTFPDDGFAAACFSNDPFGGCADRLRAYLDTNPISVAD</sequence>
<dbReference type="InterPro" id="IPR001466">
    <property type="entry name" value="Beta-lactam-related"/>
</dbReference>
<name>A0ABW1S5P0_9PROT</name>
<gene>
    <name evidence="3" type="ORF">ACFQDM_02755</name>
</gene>
<evidence type="ECO:0000259" key="2">
    <source>
        <dbReference type="Pfam" id="PF00144"/>
    </source>
</evidence>
<comment type="caution">
    <text evidence="3">The sequence shown here is derived from an EMBL/GenBank/DDBJ whole genome shotgun (WGS) entry which is preliminary data.</text>
</comment>
<evidence type="ECO:0000313" key="4">
    <source>
        <dbReference type="Proteomes" id="UP001596303"/>
    </source>
</evidence>